<dbReference type="EMBL" id="CP003179">
    <property type="protein sequence ID" value="AEW06423.1"/>
    <property type="molecule type" value="Genomic_DNA"/>
</dbReference>
<dbReference type="AlphaFoldDB" id="G8TZU3"/>
<evidence type="ECO:0000256" key="1">
    <source>
        <dbReference type="SAM" id="Phobius"/>
    </source>
</evidence>
<sequence>MRQIGVRRMALWLSLAPLVLNMGIMAWTHNPRDLAWGGLSYFVIAPGAAFFVRRSIRQVPWTYPASGSRVVPFRPRHRR</sequence>
<keyword evidence="3" id="KW-1185">Reference proteome</keyword>
<gene>
    <name evidence="2" type="ordered locus">Sulac_2962</name>
</gene>
<keyword evidence="1" id="KW-0812">Transmembrane</keyword>
<organism evidence="2 3">
    <name type="scientific">Sulfobacillus acidophilus (strain ATCC 700253 / DSM 10332 / NAL)</name>
    <dbReference type="NCBI Taxonomy" id="679936"/>
    <lineage>
        <taxon>Bacteria</taxon>
        <taxon>Bacillati</taxon>
        <taxon>Bacillota</taxon>
        <taxon>Clostridia</taxon>
        <taxon>Eubacteriales</taxon>
        <taxon>Clostridiales Family XVII. Incertae Sedis</taxon>
        <taxon>Sulfobacillus</taxon>
    </lineage>
</organism>
<dbReference type="Proteomes" id="UP000005439">
    <property type="component" value="Chromosome"/>
</dbReference>
<feature type="transmembrane region" description="Helical" evidence="1">
    <location>
        <begin position="9"/>
        <end position="28"/>
    </location>
</feature>
<keyword evidence="1" id="KW-1133">Transmembrane helix</keyword>
<name>G8TZU3_SULAD</name>
<keyword evidence="1" id="KW-0472">Membrane</keyword>
<dbReference type="HOGENOM" id="CLU_2738526_0_0_9"/>
<protein>
    <submittedName>
        <fullName evidence="2">Uncharacterized protein</fullName>
    </submittedName>
</protein>
<dbReference type="KEGG" id="sap:Sulac_2962"/>
<evidence type="ECO:0000313" key="2">
    <source>
        <dbReference type="EMBL" id="AEW06423.1"/>
    </source>
</evidence>
<accession>G8TZU3</accession>
<evidence type="ECO:0000313" key="3">
    <source>
        <dbReference type="Proteomes" id="UP000005439"/>
    </source>
</evidence>
<reference evidence="3" key="1">
    <citation type="submission" date="2011-12" db="EMBL/GenBank/DDBJ databases">
        <title>The complete genome of chromosome of Sulfobacillus acidophilus DSM 10332.</title>
        <authorList>
            <person name="Lucas S."/>
            <person name="Han J."/>
            <person name="Lapidus A."/>
            <person name="Bruce D."/>
            <person name="Goodwin L."/>
            <person name="Pitluck S."/>
            <person name="Peters L."/>
            <person name="Kyrpides N."/>
            <person name="Mavromatis K."/>
            <person name="Ivanova N."/>
            <person name="Mikhailova N."/>
            <person name="Chertkov O."/>
            <person name="Saunders E."/>
            <person name="Detter J.C."/>
            <person name="Tapia R."/>
            <person name="Han C."/>
            <person name="Land M."/>
            <person name="Hauser L."/>
            <person name="Markowitz V."/>
            <person name="Cheng J.-F."/>
            <person name="Hugenholtz P."/>
            <person name="Woyke T."/>
            <person name="Wu D."/>
            <person name="Pukall R."/>
            <person name="Gehrich-Schroeter G."/>
            <person name="Schneider S."/>
            <person name="Klenk H.-P."/>
            <person name="Eisen J.A."/>
        </authorList>
    </citation>
    <scope>NUCLEOTIDE SEQUENCE [LARGE SCALE GENOMIC DNA]</scope>
    <source>
        <strain evidence="3">ATCC 700253 / DSM 10332 / NAL</strain>
    </source>
</reference>
<proteinExistence type="predicted"/>
<feature type="transmembrane region" description="Helical" evidence="1">
    <location>
        <begin position="34"/>
        <end position="52"/>
    </location>
</feature>
<dbReference type="PATRIC" id="fig|679936.5.peg.3055"/>
<reference evidence="2 3" key="2">
    <citation type="journal article" date="2012" name="Stand. Genomic Sci.">
        <title>Complete genome sequence of the moderately thermophilic mineral-sulfide-oxidizing firmicute Sulfobacillus acidophilus type strain (NAL(T)).</title>
        <authorList>
            <person name="Anderson I."/>
            <person name="Chertkov O."/>
            <person name="Chen A."/>
            <person name="Saunders E."/>
            <person name="Lapidus A."/>
            <person name="Nolan M."/>
            <person name="Lucas S."/>
            <person name="Hammon N."/>
            <person name="Deshpande S."/>
            <person name="Cheng J.F."/>
            <person name="Han C."/>
            <person name="Tapia R."/>
            <person name="Goodwin L.A."/>
            <person name="Pitluck S."/>
            <person name="Liolios K."/>
            <person name="Pagani I."/>
            <person name="Ivanova N."/>
            <person name="Mikhailova N."/>
            <person name="Pati A."/>
            <person name="Palaniappan K."/>
            <person name="Land M."/>
            <person name="Pan C."/>
            <person name="Rohde M."/>
            <person name="Pukall R."/>
            <person name="Goker M."/>
            <person name="Detter J.C."/>
            <person name="Woyke T."/>
            <person name="Bristow J."/>
            <person name="Eisen J.A."/>
            <person name="Markowitz V."/>
            <person name="Hugenholtz P."/>
            <person name="Kyrpides N.C."/>
            <person name="Klenk H.P."/>
            <person name="Mavromatis K."/>
        </authorList>
    </citation>
    <scope>NUCLEOTIDE SEQUENCE [LARGE SCALE GENOMIC DNA]</scope>
    <source>
        <strain evidence="3">ATCC 700253 / DSM 10332 / NAL</strain>
    </source>
</reference>